<keyword evidence="1" id="KW-0472">Membrane</keyword>
<name>A0AAQ2S2F9_BACFG</name>
<dbReference type="Gene3D" id="3.40.50.2000">
    <property type="entry name" value="Glycogen Phosphorylase B"/>
    <property type="match status" value="2"/>
</dbReference>
<keyword evidence="1" id="KW-0812">Transmembrane</keyword>
<dbReference type="GO" id="GO:0016757">
    <property type="term" value="F:glycosyltransferase activity"/>
    <property type="evidence" value="ECO:0007669"/>
    <property type="project" value="UniProtKB-KW"/>
</dbReference>
<evidence type="ECO:0000256" key="1">
    <source>
        <dbReference type="SAM" id="Phobius"/>
    </source>
</evidence>
<evidence type="ECO:0000313" key="2">
    <source>
        <dbReference type="EMBL" id="UVR56573.1"/>
    </source>
</evidence>
<feature type="transmembrane region" description="Helical" evidence="1">
    <location>
        <begin position="124"/>
        <end position="143"/>
    </location>
</feature>
<proteinExistence type="predicted"/>
<dbReference type="Proteomes" id="UP001060330">
    <property type="component" value="Chromosome"/>
</dbReference>
<dbReference type="EC" id="2.4.-.-" evidence="2"/>
<dbReference type="RefSeq" id="WP_225550738.1">
    <property type="nucleotide sequence ID" value="NZ_JAIWZK010000003.1"/>
</dbReference>
<dbReference type="AlphaFoldDB" id="A0AAQ2S2F9"/>
<sequence length="360" mass="41767">MRPKVCFVIPDQFGYAAGYYQYAKYLSEYGFGVTVLSVDKGLPRIEEIPDVTIKYLAINEKSVFSNTISYIRKSNRYLNTLDINTIVILKYIPFISVLLLSLRRKKRVFLDIRTGAVNKSRVKSILLNALLTFESYFFSRIYILSLELARILHLNMKKVVYLPLGADVYSVQSKSYENDFNLLYVGTFNFRRIYDTIYGLKMFCDKYASRLRITYTIIGYGDEDEIRKIKNAINTCHLNDYVDYVGRKTYTEFSPYFDKANIGIAYVPMVKYYNNQPPTKVFEYALSGLICLATNTDANKQLICSKNGVLCNDSPDAFFLALEKLYKERSRFVFTDITQSMEQYSWKNIVREVIIPSLKG</sequence>
<keyword evidence="2" id="KW-0328">Glycosyltransferase</keyword>
<reference evidence="2" key="1">
    <citation type="submission" date="2022-08" db="EMBL/GenBank/DDBJ databases">
        <title>Genome Sequencing of Bacteroides fragilis Group Isolates with Nanopore Technology.</title>
        <authorList>
            <person name="Tisza M.J."/>
            <person name="Smith D."/>
            <person name="Dekker J.P."/>
        </authorList>
    </citation>
    <scope>NUCLEOTIDE SEQUENCE</scope>
    <source>
        <strain evidence="2">BFG-70</strain>
    </source>
</reference>
<accession>A0AAQ2S2F9</accession>
<keyword evidence="1" id="KW-1133">Transmembrane helix</keyword>
<organism evidence="2 3">
    <name type="scientific">Bacteroides fragilis</name>
    <dbReference type="NCBI Taxonomy" id="817"/>
    <lineage>
        <taxon>Bacteria</taxon>
        <taxon>Pseudomonadati</taxon>
        <taxon>Bacteroidota</taxon>
        <taxon>Bacteroidia</taxon>
        <taxon>Bacteroidales</taxon>
        <taxon>Bacteroidaceae</taxon>
        <taxon>Bacteroides</taxon>
    </lineage>
</organism>
<feature type="transmembrane region" description="Helical" evidence="1">
    <location>
        <begin position="83"/>
        <end position="103"/>
    </location>
</feature>
<dbReference type="SUPFAM" id="SSF53756">
    <property type="entry name" value="UDP-Glycosyltransferase/glycogen phosphorylase"/>
    <property type="match status" value="1"/>
</dbReference>
<evidence type="ECO:0000313" key="3">
    <source>
        <dbReference type="Proteomes" id="UP001060330"/>
    </source>
</evidence>
<gene>
    <name evidence="2" type="ORF">NXX45_00380</name>
</gene>
<keyword evidence="2" id="KW-0808">Transferase</keyword>
<dbReference type="EMBL" id="CP103216">
    <property type="protein sequence ID" value="UVR56573.1"/>
    <property type="molecule type" value="Genomic_DNA"/>
</dbReference>
<dbReference type="Pfam" id="PF13692">
    <property type="entry name" value="Glyco_trans_1_4"/>
    <property type="match status" value="1"/>
</dbReference>
<protein>
    <submittedName>
        <fullName evidence="2">Glycosyltransferase</fullName>
        <ecNumber evidence="2">2.4.-.-</ecNumber>
    </submittedName>
</protein>